<evidence type="ECO:0000313" key="1">
    <source>
        <dbReference type="EMBL" id="OUR96286.1"/>
    </source>
</evidence>
<gene>
    <name evidence="1" type="ORF">A9Q84_07975</name>
</gene>
<dbReference type="EMBL" id="MAAO01000006">
    <property type="protein sequence ID" value="OUR96286.1"/>
    <property type="molecule type" value="Genomic_DNA"/>
</dbReference>
<comment type="caution">
    <text evidence="1">The sequence shown here is derived from an EMBL/GenBank/DDBJ whole genome shotgun (WGS) entry which is preliminary data.</text>
</comment>
<evidence type="ECO:0000313" key="2">
    <source>
        <dbReference type="Proteomes" id="UP000196531"/>
    </source>
</evidence>
<reference evidence="2" key="1">
    <citation type="journal article" date="2017" name="Proc. Natl. Acad. Sci. U.S.A.">
        <title>Simulation of Deepwater Horizon oil plume reveals substrate specialization within a complex community of hydrocarbon-degraders.</title>
        <authorList>
            <person name="Hu P."/>
            <person name="Dubinsky E.A."/>
            <person name="Probst A.J."/>
            <person name="Wang J."/>
            <person name="Sieber C.M.K."/>
            <person name="Tom L.M."/>
            <person name="Gardinali P."/>
            <person name="Banfield J.F."/>
            <person name="Atlas R.M."/>
            <person name="Andersen G.L."/>
        </authorList>
    </citation>
    <scope>NUCLEOTIDE SEQUENCE [LARGE SCALE GENOMIC DNA]</scope>
</reference>
<proteinExistence type="predicted"/>
<name>A0A1Y5F5W9_9BACT</name>
<sequence length="271" mass="31258">MGNEFTSYSANVAAEAALIFSVKKLIDEEQLDKTCKQYIQSFDTYDNCIIDLQKDIYSSHQFSSTGNILLIAVGALGTFKLKKLMIKKYGAKDRYVLIKSVNDLLESSNLSTRSSKLILQSRDNYFKFTMGHNLNPDTLLSTIERQINLKYLSTAIEKMEDLTRKVHKKHLKDQVDSALKKKEPITIKPKLLVLERKRFKKLRAEFKAIQEDGYSLNEIKSKLTEVNKEMLTRIEKLKQSSRLFAIFLSFNPTLANFYDADFVKSKKVEKK</sequence>
<dbReference type="AlphaFoldDB" id="A0A1Y5F5W9"/>
<dbReference type="Proteomes" id="UP000196531">
    <property type="component" value="Unassembled WGS sequence"/>
</dbReference>
<protein>
    <submittedName>
        <fullName evidence="1">Uncharacterized protein</fullName>
    </submittedName>
</protein>
<accession>A0A1Y5F5W9</accession>
<organism evidence="1 2">
    <name type="scientific">Halobacteriovorax marinus</name>
    <dbReference type="NCBI Taxonomy" id="97084"/>
    <lineage>
        <taxon>Bacteria</taxon>
        <taxon>Pseudomonadati</taxon>
        <taxon>Bdellovibrionota</taxon>
        <taxon>Bacteriovoracia</taxon>
        <taxon>Bacteriovoracales</taxon>
        <taxon>Halobacteriovoraceae</taxon>
        <taxon>Halobacteriovorax</taxon>
    </lineage>
</organism>